<dbReference type="RefSeq" id="XP_067177063.1">
    <property type="nucleotide sequence ID" value="XM_067321968.1"/>
</dbReference>
<feature type="compositionally biased region" description="Polar residues" evidence="1">
    <location>
        <begin position="426"/>
        <end position="437"/>
    </location>
</feature>
<dbReference type="CDD" id="cd02947">
    <property type="entry name" value="TRX_family"/>
    <property type="match status" value="1"/>
</dbReference>
<evidence type="ECO:0000313" key="3">
    <source>
        <dbReference type="EMBL" id="KAG5473829.1"/>
    </source>
</evidence>
<dbReference type="GeneID" id="92514480"/>
<feature type="region of interest" description="Disordered" evidence="1">
    <location>
        <begin position="425"/>
        <end position="446"/>
    </location>
</feature>
<evidence type="ECO:0000256" key="1">
    <source>
        <dbReference type="SAM" id="MobiDB-lite"/>
    </source>
</evidence>
<accession>A0A836GK77</accession>
<dbReference type="InterPro" id="IPR013766">
    <property type="entry name" value="Thioredoxin_domain"/>
</dbReference>
<proteinExistence type="predicted"/>
<dbReference type="OrthoDB" id="2121326at2759"/>
<dbReference type="KEGG" id="lmat:92514480"/>
<dbReference type="EMBL" id="JAFEUZ010000029">
    <property type="protein sequence ID" value="KAG5473829.1"/>
    <property type="molecule type" value="Genomic_DNA"/>
</dbReference>
<dbReference type="FunFam" id="3.40.30.10:FF:000516">
    <property type="entry name" value="Thioredoxin_-_putative"/>
    <property type="match status" value="1"/>
</dbReference>
<evidence type="ECO:0000259" key="2">
    <source>
        <dbReference type="Pfam" id="PF00085"/>
    </source>
</evidence>
<feature type="domain" description="Thioredoxin" evidence="2">
    <location>
        <begin position="354"/>
        <end position="416"/>
    </location>
</feature>
<organism evidence="3 4">
    <name type="scientific">Leishmania martiniquensis</name>
    <dbReference type="NCBI Taxonomy" id="1580590"/>
    <lineage>
        <taxon>Eukaryota</taxon>
        <taxon>Discoba</taxon>
        <taxon>Euglenozoa</taxon>
        <taxon>Kinetoplastea</taxon>
        <taxon>Metakinetoplastina</taxon>
        <taxon>Trypanosomatida</taxon>
        <taxon>Trypanosomatidae</taxon>
        <taxon>Leishmaniinae</taxon>
        <taxon>Leishmania</taxon>
    </lineage>
</organism>
<gene>
    <name evidence="3" type="ORF">LSCM1_04460</name>
</gene>
<dbReference type="InterPro" id="IPR036249">
    <property type="entry name" value="Thioredoxin-like_sf"/>
</dbReference>
<dbReference type="Proteomes" id="UP000673552">
    <property type="component" value="Unassembled WGS sequence"/>
</dbReference>
<dbReference type="AlphaFoldDB" id="A0A836GK77"/>
<comment type="caution">
    <text evidence="3">The sequence shown here is derived from an EMBL/GenBank/DDBJ whole genome shotgun (WGS) entry which is preliminary data.</text>
</comment>
<dbReference type="Pfam" id="PF00085">
    <property type="entry name" value="Thioredoxin"/>
    <property type="match status" value="1"/>
</dbReference>
<dbReference type="Gene3D" id="3.40.30.10">
    <property type="entry name" value="Glutaredoxin"/>
    <property type="match status" value="1"/>
</dbReference>
<dbReference type="SUPFAM" id="SSF52833">
    <property type="entry name" value="Thioredoxin-like"/>
    <property type="match status" value="1"/>
</dbReference>
<name>A0A836GK77_9TRYP</name>
<sequence>MYSGVSSVFAACAAIGARRGTWRTQVANSWAAAPSRELRTPSSCLALHPARAFVTRTRACGTGNGFVLSAIAPDREEARGQPPGAPVERLLRCAEGLSPQRMRATLTEQRMDGVSASGAVTFRAVSRATRMSDLAAWGTAGTPSEMAGDTGMDPLFDGIRPHANGGAPSAVPYTDVPAPTGTVGQVPSAFPAGPTYDRPPSPPTATASLATTPPALIFSFRGNPHELQDRLRGTKALVFFYKASCGPCAAIRSKLLHAVAGAGVGGGGTTSTSPASTVLATEATEAGGSRHPLLSHLRQHQHAPERSTGVPASAPAAAYREGTETSAFGAAAMPPASPSTTMTVDDQKACAVASRFLEDAAKPFPQSVLLLTVDTTANAEVTALHDIRSLPTFMAYRNGCIVGRFEGSHVDEINKLVDLLTEDSPETSLSLDNGHQPQQRHRGASP</sequence>
<protein>
    <recommendedName>
        <fullName evidence="2">Thioredoxin domain-containing protein</fullName>
    </recommendedName>
</protein>
<reference evidence="4" key="2">
    <citation type="journal article" date="2021" name="Sci. Data">
        <title>Chromosome-scale genome sequencing, assembly and annotation of six genomes from subfamily Leishmaniinae.</title>
        <authorList>
            <person name="Almutairi H."/>
            <person name="Urbaniak M.D."/>
            <person name="Bates M.D."/>
            <person name="Jariyapan N."/>
            <person name="Kwakye-Nuako G."/>
            <person name="Thomaz Soccol V."/>
            <person name="Al-Salem W.S."/>
            <person name="Dillon R.J."/>
            <person name="Bates P.A."/>
            <person name="Gatherer D."/>
        </authorList>
    </citation>
    <scope>NUCLEOTIDE SEQUENCE [LARGE SCALE GENOMIC DNA]</scope>
</reference>
<keyword evidence="4" id="KW-1185">Reference proteome</keyword>
<reference evidence="4" key="1">
    <citation type="journal article" date="2021" name="Microbiol. Resour. Announc.">
        <title>LGAAP: Leishmaniinae Genome Assembly and Annotation Pipeline.</title>
        <authorList>
            <person name="Almutairi H."/>
            <person name="Urbaniak M.D."/>
            <person name="Bates M.D."/>
            <person name="Jariyapan N."/>
            <person name="Kwakye-Nuako G."/>
            <person name="Thomaz-Soccol V."/>
            <person name="Al-Salem W.S."/>
            <person name="Dillon R.J."/>
            <person name="Bates P.A."/>
            <person name="Gatherer D."/>
        </authorList>
    </citation>
    <scope>NUCLEOTIDE SEQUENCE [LARGE SCALE GENOMIC DNA]</scope>
</reference>
<evidence type="ECO:0000313" key="4">
    <source>
        <dbReference type="Proteomes" id="UP000673552"/>
    </source>
</evidence>